<feature type="domain" description="BTB" evidence="11">
    <location>
        <begin position="25"/>
        <end position="97"/>
    </location>
</feature>
<keyword evidence="7" id="KW-0486">Methionine biosynthesis</keyword>
<organism evidence="12 13">
    <name type="scientific">Diversispora eburnea</name>
    <dbReference type="NCBI Taxonomy" id="1213867"/>
    <lineage>
        <taxon>Eukaryota</taxon>
        <taxon>Fungi</taxon>
        <taxon>Fungi incertae sedis</taxon>
        <taxon>Mucoromycota</taxon>
        <taxon>Glomeromycotina</taxon>
        <taxon>Glomeromycetes</taxon>
        <taxon>Diversisporales</taxon>
        <taxon>Diversisporaceae</taxon>
        <taxon>Diversispora</taxon>
    </lineage>
</organism>
<dbReference type="PANTHER" id="PTHR45790">
    <property type="entry name" value="SIROHEME SYNTHASE-RELATED"/>
    <property type="match status" value="1"/>
</dbReference>
<comment type="function">
    <text evidence="10">Siroheme synthase involved in methionine biosynthesis.</text>
</comment>
<dbReference type="Gene3D" id="3.30.710.10">
    <property type="entry name" value="Potassium Channel Kv1.1, Chain A"/>
    <property type="match status" value="1"/>
</dbReference>
<dbReference type="PANTHER" id="PTHR45790:SF6">
    <property type="entry name" value="UROPORPHYRINOGEN-III C-METHYLTRANSFERASE"/>
    <property type="match status" value="1"/>
</dbReference>
<proteinExistence type="inferred from homology"/>
<dbReference type="SUPFAM" id="SSF54695">
    <property type="entry name" value="POZ domain"/>
    <property type="match status" value="1"/>
</dbReference>
<evidence type="ECO:0000256" key="7">
    <source>
        <dbReference type="ARBA" id="ARBA00023167"/>
    </source>
</evidence>
<evidence type="ECO:0000256" key="1">
    <source>
        <dbReference type="ARBA" id="ARBA00005879"/>
    </source>
</evidence>
<comment type="catalytic activity">
    <reaction evidence="9">
        <text>uroporphyrinogen III + 2 S-adenosyl-L-methionine = precorrin-2 + 2 S-adenosyl-L-homocysteine + H(+)</text>
        <dbReference type="Rhea" id="RHEA:32459"/>
        <dbReference type="ChEBI" id="CHEBI:15378"/>
        <dbReference type="ChEBI" id="CHEBI:57308"/>
        <dbReference type="ChEBI" id="CHEBI:57856"/>
        <dbReference type="ChEBI" id="CHEBI:58827"/>
        <dbReference type="ChEBI" id="CHEBI:59789"/>
        <dbReference type="EC" id="2.1.1.107"/>
    </reaction>
</comment>
<accession>A0A9N8VMK3</accession>
<evidence type="ECO:0000256" key="3">
    <source>
        <dbReference type="ARBA" id="ARBA00022603"/>
    </source>
</evidence>
<dbReference type="Pfam" id="PF00651">
    <property type="entry name" value="BTB"/>
    <property type="match status" value="1"/>
</dbReference>
<evidence type="ECO:0000313" key="12">
    <source>
        <dbReference type="EMBL" id="CAG8456009.1"/>
    </source>
</evidence>
<reference evidence="12" key="1">
    <citation type="submission" date="2021-06" db="EMBL/GenBank/DDBJ databases">
        <authorList>
            <person name="Kallberg Y."/>
            <person name="Tangrot J."/>
            <person name="Rosling A."/>
        </authorList>
    </citation>
    <scope>NUCLEOTIDE SEQUENCE</scope>
    <source>
        <strain evidence="12">AZ414A</strain>
    </source>
</reference>
<evidence type="ECO:0000259" key="11">
    <source>
        <dbReference type="PROSITE" id="PS50097"/>
    </source>
</evidence>
<keyword evidence="5" id="KW-0808">Transferase</keyword>
<dbReference type="InterPro" id="IPR000210">
    <property type="entry name" value="BTB/POZ_dom"/>
</dbReference>
<dbReference type="Proteomes" id="UP000789706">
    <property type="component" value="Unassembled WGS sequence"/>
</dbReference>
<protein>
    <recommendedName>
        <fullName evidence="2">uroporphyrinogen-III C-methyltransferase</fullName>
        <ecNumber evidence="2">2.1.1.107</ecNumber>
    </recommendedName>
</protein>
<dbReference type="InterPro" id="IPR000878">
    <property type="entry name" value="4pyrrol_Mease"/>
</dbReference>
<dbReference type="InterPro" id="IPR014776">
    <property type="entry name" value="4pyrrole_Mease_sub2"/>
</dbReference>
<dbReference type="FunFam" id="3.30.950.10:FF:000005">
    <property type="entry name" value="Uroporphyrin-III c-methyltransferase, putative"/>
    <property type="match status" value="1"/>
</dbReference>
<dbReference type="NCBIfam" id="TIGR01469">
    <property type="entry name" value="cobA_cysG_Cterm"/>
    <property type="match status" value="1"/>
</dbReference>
<dbReference type="InterPro" id="IPR011333">
    <property type="entry name" value="SKP1/BTB/POZ_sf"/>
</dbReference>
<evidence type="ECO:0000256" key="5">
    <source>
        <dbReference type="ARBA" id="ARBA00022679"/>
    </source>
</evidence>
<evidence type="ECO:0000256" key="10">
    <source>
        <dbReference type="ARBA" id="ARBA00055636"/>
    </source>
</evidence>
<gene>
    <name evidence="12" type="ORF">DEBURN_LOCUS2418</name>
</gene>
<dbReference type="GO" id="GO:0019354">
    <property type="term" value="P:siroheme biosynthetic process"/>
    <property type="evidence" value="ECO:0007669"/>
    <property type="project" value="InterPro"/>
</dbReference>
<dbReference type="AlphaFoldDB" id="A0A9N8VMK3"/>
<keyword evidence="6" id="KW-0949">S-adenosyl-L-methionine</keyword>
<dbReference type="InterPro" id="IPR035996">
    <property type="entry name" value="4pyrrol_Methylase_sf"/>
</dbReference>
<dbReference type="Gene3D" id="3.30.950.10">
    <property type="entry name" value="Methyltransferase, Cobalt-precorrin-4 Transmethylase, Domain 2"/>
    <property type="match status" value="1"/>
</dbReference>
<evidence type="ECO:0000313" key="13">
    <source>
        <dbReference type="Proteomes" id="UP000789706"/>
    </source>
</evidence>
<dbReference type="GO" id="GO:0009086">
    <property type="term" value="P:methionine biosynthetic process"/>
    <property type="evidence" value="ECO:0007669"/>
    <property type="project" value="UniProtKB-KW"/>
</dbReference>
<dbReference type="FunFam" id="3.40.1010.10:FF:000006">
    <property type="entry name" value="Siroheme synthase, putative"/>
    <property type="match status" value="1"/>
</dbReference>
<dbReference type="PROSITE" id="PS50097">
    <property type="entry name" value="BTB"/>
    <property type="match status" value="1"/>
</dbReference>
<dbReference type="InterPro" id="IPR014777">
    <property type="entry name" value="4pyrrole_Mease_sub1"/>
</dbReference>
<dbReference type="EMBL" id="CAJVPK010000132">
    <property type="protein sequence ID" value="CAG8456009.1"/>
    <property type="molecule type" value="Genomic_DNA"/>
</dbReference>
<keyword evidence="8" id="KW-0627">Porphyrin biosynthesis</keyword>
<comment type="caution">
    <text evidence="12">The sequence shown here is derived from an EMBL/GenBank/DDBJ whole genome shotgun (WGS) entry which is preliminary data.</text>
</comment>
<evidence type="ECO:0000256" key="4">
    <source>
        <dbReference type="ARBA" id="ARBA00022605"/>
    </source>
</evidence>
<dbReference type="InterPro" id="IPR006366">
    <property type="entry name" value="CobA/CysG_C"/>
</dbReference>
<dbReference type="SMART" id="SM00225">
    <property type="entry name" value="BTB"/>
    <property type="match status" value="1"/>
</dbReference>
<evidence type="ECO:0000256" key="6">
    <source>
        <dbReference type="ARBA" id="ARBA00022691"/>
    </source>
</evidence>
<evidence type="ECO:0000256" key="8">
    <source>
        <dbReference type="ARBA" id="ARBA00023244"/>
    </source>
</evidence>
<dbReference type="OrthoDB" id="508204at2759"/>
<dbReference type="Gene3D" id="3.40.1010.10">
    <property type="entry name" value="Cobalt-precorrin-4 Transmethylase, Domain 1"/>
    <property type="match status" value="1"/>
</dbReference>
<dbReference type="InterPro" id="IPR050161">
    <property type="entry name" value="Siro_Cobalamin_biosynth"/>
</dbReference>
<dbReference type="GO" id="GO:0004851">
    <property type="term" value="F:uroporphyrin-III C-methyltransferase activity"/>
    <property type="evidence" value="ECO:0007669"/>
    <property type="project" value="UniProtKB-EC"/>
</dbReference>
<dbReference type="CDD" id="cd18186">
    <property type="entry name" value="BTB_POZ_ZBTB_KLHL-like"/>
    <property type="match status" value="1"/>
</dbReference>
<evidence type="ECO:0000256" key="9">
    <source>
        <dbReference type="ARBA" id="ARBA00052360"/>
    </source>
</evidence>
<keyword evidence="3" id="KW-0489">Methyltransferase</keyword>
<dbReference type="CDD" id="cd11642">
    <property type="entry name" value="SUMT"/>
    <property type="match status" value="1"/>
</dbReference>
<name>A0A9N8VMK3_9GLOM</name>
<evidence type="ECO:0000256" key="2">
    <source>
        <dbReference type="ARBA" id="ARBA00012162"/>
    </source>
</evidence>
<sequence length="405" mass="45225">MSYNKLLSSFSSKIGKLLEDDDDEYNIIIRVGEEPNIKHFKAHSIILRAISPYFRDTCKNVKKKEDNLFYIEKSNISPSIFEVILRFIYTGTISMENRNSTEITKLLEAAQELKLNELVGFLKEHLIQYRDLKDQKIHKSTTVTDSCLIQSPIHLNNSRESSRSLRRRGKIQLVGSGPGDPNLLTLAAYQAMQEADVILSDKLVPSEVLKLIPSHIEVLIAAKKFCANVEASQAELNRLGLEALNQGKKVVRLKQGDPFLFGRGGEEFLFYRSNGYIPQVIPGISSCMSAPLLANIPVTHRGVASQFLVCTGTGRKNTLPEIPTYHPYRTTVFLMACHRIRQITQDLMKEGNFPAECPCVIIEKASCVDQNVIKGTIGTIADILERVGHNPPGTLVIGWSCITLA</sequence>
<dbReference type="SUPFAM" id="SSF53790">
    <property type="entry name" value="Tetrapyrrole methylase"/>
    <property type="match status" value="1"/>
</dbReference>
<comment type="similarity">
    <text evidence="1">Belongs to the precorrin methyltransferase family.</text>
</comment>
<dbReference type="GO" id="GO:0032259">
    <property type="term" value="P:methylation"/>
    <property type="evidence" value="ECO:0007669"/>
    <property type="project" value="UniProtKB-KW"/>
</dbReference>
<keyword evidence="4" id="KW-0028">Amino-acid biosynthesis</keyword>
<keyword evidence="13" id="KW-1185">Reference proteome</keyword>
<dbReference type="EC" id="2.1.1.107" evidence="2"/>
<dbReference type="Pfam" id="PF00590">
    <property type="entry name" value="TP_methylase"/>
    <property type="match status" value="1"/>
</dbReference>